<dbReference type="Proteomes" id="UP000738431">
    <property type="component" value="Chromosome"/>
</dbReference>
<proteinExistence type="inferred from homology"/>
<feature type="signal peptide" evidence="5">
    <location>
        <begin position="1"/>
        <end position="30"/>
    </location>
</feature>
<dbReference type="PANTHER" id="PTHR43053">
    <property type="entry name" value="GLYCOSIDASE FAMILY 31"/>
    <property type="match status" value="1"/>
</dbReference>
<dbReference type="PANTHER" id="PTHR43053:SF4">
    <property type="entry name" value="MYOGENESIS-REGULATING GLYCOSIDASE"/>
    <property type="match status" value="1"/>
</dbReference>
<feature type="chain" id="PRO_5045820308" evidence="5">
    <location>
        <begin position="31"/>
        <end position="754"/>
    </location>
</feature>
<dbReference type="RefSeq" id="WP_221031319.1">
    <property type="nucleotide sequence ID" value="NZ_CP139781.1"/>
</dbReference>
<dbReference type="Pfam" id="PF01055">
    <property type="entry name" value="Glyco_hydro_31_2nd"/>
    <property type="match status" value="1"/>
</dbReference>
<dbReference type="Gene3D" id="3.20.20.80">
    <property type="entry name" value="Glycosidases"/>
    <property type="match status" value="1"/>
</dbReference>
<evidence type="ECO:0000256" key="5">
    <source>
        <dbReference type="SAM" id="SignalP"/>
    </source>
</evidence>
<dbReference type="Gene3D" id="2.60.40.1180">
    <property type="entry name" value="Golgi alpha-mannosidase II"/>
    <property type="match status" value="1"/>
</dbReference>
<feature type="domain" description="Glycosyl hydrolase family 31 C-terminal" evidence="7">
    <location>
        <begin position="576"/>
        <end position="641"/>
    </location>
</feature>
<evidence type="ECO:0000259" key="7">
    <source>
        <dbReference type="Pfam" id="PF21365"/>
    </source>
</evidence>
<dbReference type="EMBL" id="CP139781">
    <property type="protein sequence ID" value="WRQ86396.1"/>
    <property type="molecule type" value="Genomic_DNA"/>
</dbReference>
<name>A0ABZ1C3W7_9BACT</name>
<dbReference type="InterPro" id="IPR048395">
    <property type="entry name" value="Glyco_hydro_31_C"/>
</dbReference>
<dbReference type="SUPFAM" id="SSF48208">
    <property type="entry name" value="Six-hairpin glycosidases"/>
    <property type="match status" value="1"/>
</dbReference>
<evidence type="ECO:0000256" key="4">
    <source>
        <dbReference type="RuleBase" id="RU361185"/>
    </source>
</evidence>
<protein>
    <submittedName>
        <fullName evidence="8">Glycoside hydrolase family 31 protein</fullName>
    </submittedName>
</protein>
<evidence type="ECO:0000256" key="2">
    <source>
        <dbReference type="ARBA" id="ARBA00022801"/>
    </source>
</evidence>
<keyword evidence="5" id="KW-0732">Signal</keyword>
<dbReference type="InterPro" id="IPR000322">
    <property type="entry name" value="Glyco_hydro_31_TIM"/>
</dbReference>
<evidence type="ECO:0000313" key="9">
    <source>
        <dbReference type="Proteomes" id="UP000738431"/>
    </source>
</evidence>
<evidence type="ECO:0000256" key="3">
    <source>
        <dbReference type="ARBA" id="ARBA00023295"/>
    </source>
</evidence>
<dbReference type="InterPro" id="IPR050985">
    <property type="entry name" value="Alpha-glycosidase_related"/>
</dbReference>
<dbReference type="SUPFAM" id="SSF51445">
    <property type="entry name" value="(Trans)glycosidases"/>
    <property type="match status" value="1"/>
</dbReference>
<organism evidence="8 9">
    <name type="scientific">Actomonas aquatica</name>
    <dbReference type="NCBI Taxonomy" id="2866162"/>
    <lineage>
        <taxon>Bacteria</taxon>
        <taxon>Pseudomonadati</taxon>
        <taxon>Verrucomicrobiota</taxon>
        <taxon>Opitutia</taxon>
        <taxon>Opitutales</taxon>
        <taxon>Opitutaceae</taxon>
        <taxon>Actomonas</taxon>
    </lineage>
</organism>
<dbReference type="InterPro" id="IPR008928">
    <property type="entry name" value="6-hairpin_glycosidase_sf"/>
</dbReference>
<keyword evidence="2 4" id="KW-0378">Hydrolase</keyword>
<reference evidence="8 9" key="1">
    <citation type="submission" date="2021-08" db="EMBL/GenBank/DDBJ databases">
        <authorList>
            <person name="Zhang D."/>
            <person name="Zhang A."/>
            <person name="Wang L."/>
        </authorList>
    </citation>
    <scope>NUCLEOTIDE SEQUENCE [LARGE SCALE GENOMIC DNA]</scope>
    <source>
        <strain evidence="8 9">WL0086</strain>
    </source>
</reference>
<comment type="similarity">
    <text evidence="1 4">Belongs to the glycosyl hydrolase 31 family.</text>
</comment>
<keyword evidence="3 4" id="KW-0326">Glycosidase</keyword>
<reference evidence="8 9" key="2">
    <citation type="submission" date="2023-12" db="EMBL/GenBank/DDBJ databases">
        <title>Description of an unclassified Opitutus bacterium of Verrucomicrobiota.</title>
        <authorList>
            <person name="Zhang D.-F."/>
        </authorList>
    </citation>
    <scope>NUCLEOTIDE SEQUENCE [LARGE SCALE GENOMIC DNA]</scope>
    <source>
        <strain evidence="8 9">WL0086</strain>
    </source>
</reference>
<evidence type="ECO:0000259" key="6">
    <source>
        <dbReference type="Pfam" id="PF01055"/>
    </source>
</evidence>
<dbReference type="InterPro" id="IPR017853">
    <property type="entry name" value="GH"/>
</dbReference>
<evidence type="ECO:0000256" key="1">
    <source>
        <dbReference type="ARBA" id="ARBA00007806"/>
    </source>
</evidence>
<dbReference type="SUPFAM" id="SSF51011">
    <property type="entry name" value="Glycosyl hydrolase domain"/>
    <property type="match status" value="1"/>
</dbReference>
<dbReference type="Pfam" id="PF21365">
    <property type="entry name" value="Glyco_hydro_31_3rd"/>
    <property type="match status" value="1"/>
</dbReference>
<feature type="domain" description="Glycoside hydrolase family 31 TIM barrel" evidence="6">
    <location>
        <begin position="239"/>
        <end position="558"/>
    </location>
</feature>
<accession>A0ABZ1C3W7</accession>
<dbReference type="InterPro" id="IPR013780">
    <property type="entry name" value="Glyco_hydro_b"/>
</dbReference>
<evidence type="ECO:0000313" key="8">
    <source>
        <dbReference type="EMBL" id="WRQ86396.1"/>
    </source>
</evidence>
<keyword evidence="9" id="KW-1185">Reference proteome</keyword>
<gene>
    <name evidence="8" type="ORF">K1X11_016390</name>
</gene>
<dbReference type="GO" id="GO:0016787">
    <property type="term" value="F:hydrolase activity"/>
    <property type="evidence" value="ECO:0007669"/>
    <property type="project" value="UniProtKB-KW"/>
</dbReference>
<sequence>MLISRVPFRSGRLRSVLALGLLLQLATVVAAVETPRDLLDWLRVETQWRETVDHTDRETWLTEARRAHAASAESAAGDDDVIAVTRRQVQARLLAEWSRDAAERAQWLATAQRERARVDALLWDSEHDELRATTAASPLEAVYWPLVAGAVRRELAIEVGDAWLAQPELPARVAGVDDALWLARGFERYGRRDVAAVVLDLARAQPWGDAAQLDEAWARLTGGEAGRVLPPPTPFPGNPPPVPYWAFRPWVWEDNGNTAETTLSLVDGYKARDIPVGAVIIDSPWSTAYNDFNWDPARYPDPRGLVDALHDRGIKVVMWLTGTVNETSKDTLLQADPMGDEVVARGYAVDGGRVFDWWKGRGRLIDFSHPEAVAWWARRFDQVAALGIDGWKVDVSDDYTDEYVDTFLGRLPRATWRQYYYATLHDVSRQRNPDSVVVARPFSHQGGFAAPVSKSTIGWAGDFTGTWEGMRKQVRDLYVSARAGYGTLYYEVGGYQRIAPTKEQLIRHAQLGAFFPVMSNGGANGGLTAHLPWWHDEETVGVYRRFAQWHAALAPYYFGLARESHVTGEPVLRDVDAETWQHRLGRDILVAPVFAADTTREVALPAEGRWRDWWTGAPVESGEWTVPLSHYAVAVREGAVIAVDLREGLADWGLARDAHGLGLWIVPGEARETVVLLPAGEGLETRSVAVSVSADGHHVQVRGETHALLTLLIDLPEAPVAVEGALSWHHDAEHGRLLATIGTGDADVRLRVAP</sequence>